<feature type="domain" description="OCT" evidence="11">
    <location>
        <begin position="336"/>
        <end position="421"/>
    </location>
</feature>
<keyword evidence="14" id="KW-1185">Reference proteome</keyword>
<dbReference type="InterPro" id="IPR045086">
    <property type="entry name" value="OBG_GTPase"/>
</dbReference>
<dbReference type="AlphaFoldDB" id="A0A151AW78"/>
<evidence type="ECO:0000259" key="12">
    <source>
        <dbReference type="PROSITE" id="PS51883"/>
    </source>
</evidence>
<dbReference type="NCBIfam" id="TIGR03595">
    <property type="entry name" value="Obg_CgtA_exten"/>
    <property type="match status" value="1"/>
</dbReference>
<dbReference type="PATRIC" id="fig|1122241.3.peg.2083"/>
<dbReference type="Gene3D" id="3.30.300.350">
    <property type="entry name" value="GTP-binding protein OBG, C-terminal domain"/>
    <property type="match status" value="1"/>
</dbReference>
<dbReference type="InterPro" id="IPR015349">
    <property type="entry name" value="OCT_dom"/>
</dbReference>
<dbReference type="NCBIfam" id="TIGR00231">
    <property type="entry name" value="small_GTP"/>
    <property type="match status" value="1"/>
</dbReference>
<dbReference type="NCBIfam" id="NF008956">
    <property type="entry name" value="PRK12299.1"/>
    <property type="match status" value="1"/>
</dbReference>
<dbReference type="Pfam" id="PF01926">
    <property type="entry name" value="MMR_HSR1"/>
    <property type="match status" value="1"/>
</dbReference>
<dbReference type="PROSITE" id="PS00905">
    <property type="entry name" value="GTP1_OBG"/>
    <property type="match status" value="1"/>
</dbReference>
<comment type="subcellular location">
    <subcellularLocation>
        <location evidence="9">Cytoplasm</location>
    </subcellularLocation>
</comment>
<dbReference type="Pfam" id="PF09269">
    <property type="entry name" value="DUF1967"/>
    <property type="match status" value="1"/>
</dbReference>
<evidence type="ECO:0000256" key="6">
    <source>
        <dbReference type="ARBA" id="ARBA00022801"/>
    </source>
</evidence>
<keyword evidence="6 9" id="KW-0378">Hydrolase</keyword>
<dbReference type="PRINTS" id="PR00326">
    <property type="entry name" value="GTP1OBG"/>
</dbReference>
<dbReference type="GO" id="GO:0000287">
    <property type="term" value="F:magnesium ion binding"/>
    <property type="evidence" value="ECO:0007669"/>
    <property type="project" value="InterPro"/>
</dbReference>
<protein>
    <recommendedName>
        <fullName evidence="9">GTPase Obg</fullName>
        <ecNumber evidence="9">3.6.5.-</ecNumber>
    </recommendedName>
    <alternativeName>
        <fullName evidence="9">GTP-binding protein Obg</fullName>
    </alternativeName>
</protein>
<keyword evidence="7 9" id="KW-0460">Magnesium</keyword>
<dbReference type="PROSITE" id="PS51881">
    <property type="entry name" value="OCT"/>
    <property type="match status" value="1"/>
</dbReference>
<comment type="cofactor">
    <cofactor evidence="1 9">
        <name>Mg(2+)</name>
        <dbReference type="ChEBI" id="CHEBI:18420"/>
    </cofactor>
</comment>
<dbReference type="CDD" id="cd01898">
    <property type="entry name" value="Obg"/>
    <property type="match status" value="1"/>
</dbReference>
<dbReference type="InterPro" id="IPR005225">
    <property type="entry name" value="Small_GTP-bd"/>
</dbReference>
<feature type="domain" description="OBG-type G" evidence="10">
    <location>
        <begin position="159"/>
        <end position="328"/>
    </location>
</feature>
<dbReference type="GO" id="GO:0003924">
    <property type="term" value="F:GTPase activity"/>
    <property type="evidence" value="ECO:0007669"/>
    <property type="project" value="UniProtKB-UniRule"/>
</dbReference>
<dbReference type="GO" id="GO:0005737">
    <property type="term" value="C:cytoplasm"/>
    <property type="evidence" value="ECO:0007669"/>
    <property type="project" value="UniProtKB-SubCell"/>
</dbReference>
<dbReference type="RefSeq" id="WP_062284470.1">
    <property type="nucleotide sequence ID" value="NZ_LTBC01000007.1"/>
</dbReference>
<dbReference type="PROSITE" id="PS51883">
    <property type="entry name" value="OBG"/>
    <property type="match status" value="1"/>
</dbReference>
<dbReference type="PANTHER" id="PTHR11702:SF31">
    <property type="entry name" value="MITOCHONDRIAL RIBOSOME-ASSOCIATED GTPASE 2"/>
    <property type="match status" value="1"/>
</dbReference>
<evidence type="ECO:0000313" key="13">
    <source>
        <dbReference type="EMBL" id="KYH31813.1"/>
    </source>
</evidence>
<evidence type="ECO:0000256" key="5">
    <source>
        <dbReference type="ARBA" id="ARBA00022741"/>
    </source>
</evidence>
<organism evidence="13 14">
    <name type="scientific">Moorella mulderi DSM 14980</name>
    <dbReference type="NCBI Taxonomy" id="1122241"/>
    <lineage>
        <taxon>Bacteria</taxon>
        <taxon>Bacillati</taxon>
        <taxon>Bacillota</taxon>
        <taxon>Clostridia</taxon>
        <taxon>Neomoorellales</taxon>
        <taxon>Neomoorellaceae</taxon>
        <taxon>Neomoorella</taxon>
    </lineage>
</organism>
<evidence type="ECO:0000256" key="9">
    <source>
        <dbReference type="HAMAP-Rule" id="MF_01454"/>
    </source>
</evidence>
<dbReference type="NCBIfam" id="NF008954">
    <property type="entry name" value="PRK12296.1"/>
    <property type="match status" value="1"/>
</dbReference>
<evidence type="ECO:0000256" key="4">
    <source>
        <dbReference type="ARBA" id="ARBA00022723"/>
    </source>
</evidence>
<dbReference type="Gene3D" id="3.40.50.300">
    <property type="entry name" value="P-loop containing nucleotide triphosphate hydrolases"/>
    <property type="match status" value="1"/>
</dbReference>
<feature type="binding site" evidence="9">
    <location>
        <begin position="165"/>
        <end position="172"/>
    </location>
    <ligand>
        <name>GTP</name>
        <dbReference type="ChEBI" id="CHEBI:37565"/>
    </ligand>
</feature>
<dbReference type="InterPro" id="IPR006169">
    <property type="entry name" value="GTP1_OBG_dom"/>
</dbReference>
<name>A0A151AW78_9FIRM</name>
<accession>A0A151AW78</accession>
<dbReference type="InterPro" id="IPR006073">
    <property type="entry name" value="GTP-bd"/>
</dbReference>
<evidence type="ECO:0000313" key="14">
    <source>
        <dbReference type="Proteomes" id="UP000075670"/>
    </source>
</evidence>
<gene>
    <name evidence="9 13" type="primary">obg</name>
    <name evidence="13" type="ORF">MOMUL_19560</name>
</gene>
<comment type="similarity">
    <text evidence="2 9">Belongs to the TRAFAC class OBG-HflX-like GTPase superfamily. OBG GTPase family.</text>
</comment>
<sequence length="423" mass="46110">MFYDEAKIYVRGGDGGNGVVAFRREKYVPRGGPSGGDGGRGGSVILEADASLRTLVDFRYRSHYRAERGQHGQGKNKHGRSAPDLILRVPVGVVVRDAATGQVLADLVEDGQRVVVAAGGRGGRGNARFVSPTDRAPTFAEKGEPGEERWLILELKLLADAGLIGMPNAGKSTLLSRISAARPKIADYPFTTLTPNLGVVRVGEENSFVVADIPGLIEGAHQGAGLGLKFLRHIERTRVLVHVLDVSLPAEEVLHNWQAVNRELEHYNPELARRPQVIAANKMDIPGGEAKVAYLKERLSDAYPIFPIAAATGAGLEALLYHLAGMLKNLPPPAPLLEPGEEKVTTFAPEEITVTREGNVFLVKNREIERRVAMTYLDNAEAVRRLQVYLQHKGLDAALRRAGVFPGATVRIGKYEFEYREEK</sequence>
<dbReference type="InterPro" id="IPR036726">
    <property type="entry name" value="GTP1_OBG_dom_sf"/>
</dbReference>
<keyword evidence="5 9" id="KW-0547">Nucleotide-binding</keyword>
<dbReference type="NCBIfam" id="NF008955">
    <property type="entry name" value="PRK12297.1"/>
    <property type="match status" value="1"/>
</dbReference>
<dbReference type="GO" id="GO:0042254">
    <property type="term" value="P:ribosome biogenesis"/>
    <property type="evidence" value="ECO:0007669"/>
    <property type="project" value="UniProtKB-UniRule"/>
</dbReference>
<comment type="subunit">
    <text evidence="9">Monomer.</text>
</comment>
<dbReference type="PROSITE" id="PS51710">
    <property type="entry name" value="G_OBG"/>
    <property type="match status" value="1"/>
</dbReference>
<dbReference type="EMBL" id="LTBC01000007">
    <property type="protein sequence ID" value="KYH31813.1"/>
    <property type="molecule type" value="Genomic_DNA"/>
</dbReference>
<dbReference type="GO" id="GO:0005525">
    <property type="term" value="F:GTP binding"/>
    <property type="evidence" value="ECO:0007669"/>
    <property type="project" value="UniProtKB-UniRule"/>
</dbReference>
<proteinExistence type="inferred from homology"/>
<keyword evidence="4 9" id="KW-0479">Metal-binding</keyword>
<comment type="function">
    <text evidence="9">An essential GTPase which binds GTP, GDP and possibly (p)ppGpp with moderate affinity, with high nucleotide exchange rates and a fairly low GTP hydrolysis rate. Plays a role in control of the cell cycle, stress response, ribosome biogenesis and in those bacteria that undergo differentiation, in morphogenesis control.</text>
</comment>
<reference evidence="13 14" key="1">
    <citation type="submission" date="2016-02" db="EMBL/GenBank/DDBJ databases">
        <title>Genome sequence of Moorella mulderi DSM 14980.</title>
        <authorList>
            <person name="Poehlein A."/>
            <person name="Daniel R."/>
        </authorList>
    </citation>
    <scope>NUCLEOTIDE SEQUENCE [LARGE SCALE GENOMIC DNA]</scope>
    <source>
        <strain evidence="13 14">DSM 14980</strain>
    </source>
</reference>
<dbReference type="Proteomes" id="UP000075670">
    <property type="component" value="Unassembled WGS sequence"/>
</dbReference>
<evidence type="ECO:0000256" key="8">
    <source>
        <dbReference type="ARBA" id="ARBA00023134"/>
    </source>
</evidence>
<feature type="domain" description="Obg" evidence="12">
    <location>
        <begin position="1"/>
        <end position="158"/>
    </location>
</feature>
<evidence type="ECO:0000259" key="10">
    <source>
        <dbReference type="PROSITE" id="PS51710"/>
    </source>
</evidence>
<feature type="binding site" evidence="9">
    <location>
        <position position="192"/>
    </location>
    <ligand>
        <name>Mg(2+)</name>
        <dbReference type="ChEBI" id="CHEBI:18420"/>
    </ligand>
</feature>
<feature type="binding site" evidence="9">
    <location>
        <begin position="309"/>
        <end position="311"/>
    </location>
    <ligand>
        <name>GTP</name>
        <dbReference type="ChEBI" id="CHEBI:37565"/>
    </ligand>
</feature>
<dbReference type="SUPFAM" id="SSF82051">
    <property type="entry name" value="Obg GTP-binding protein N-terminal domain"/>
    <property type="match status" value="1"/>
</dbReference>
<evidence type="ECO:0000256" key="3">
    <source>
        <dbReference type="ARBA" id="ARBA00022490"/>
    </source>
</evidence>
<feature type="binding site" evidence="9">
    <location>
        <begin position="190"/>
        <end position="194"/>
    </location>
    <ligand>
        <name>GTP</name>
        <dbReference type="ChEBI" id="CHEBI:37565"/>
    </ligand>
</feature>
<dbReference type="NCBIfam" id="TIGR02729">
    <property type="entry name" value="Obg_CgtA"/>
    <property type="match status" value="1"/>
</dbReference>
<dbReference type="HAMAP" id="MF_01454">
    <property type="entry name" value="GTPase_Obg"/>
    <property type="match status" value="1"/>
</dbReference>
<dbReference type="InterPro" id="IPR031167">
    <property type="entry name" value="G_OBG"/>
</dbReference>
<keyword evidence="8 9" id="KW-0342">GTP-binding</keyword>
<keyword evidence="3 9" id="KW-0963">Cytoplasm</keyword>
<dbReference type="InterPro" id="IPR027417">
    <property type="entry name" value="P-loop_NTPase"/>
</dbReference>
<dbReference type="Gene3D" id="2.70.210.12">
    <property type="entry name" value="GTP1/OBG domain"/>
    <property type="match status" value="1"/>
</dbReference>
<dbReference type="FunFam" id="2.70.210.12:FF:000001">
    <property type="entry name" value="GTPase Obg"/>
    <property type="match status" value="1"/>
</dbReference>
<dbReference type="PANTHER" id="PTHR11702">
    <property type="entry name" value="DEVELOPMENTALLY REGULATED GTP-BINDING PROTEIN-RELATED"/>
    <property type="match status" value="1"/>
</dbReference>
<dbReference type="InterPro" id="IPR036346">
    <property type="entry name" value="GTP-bd_prot_GTP1/OBG_C_sf"/>
</dbReference>
<evidence type="ECO:0000256" key="1">
    <source>
        <dbReference type="ARBA" id="ARBA00001946"/>
    </source>
</evidence>
<comment type="caution">
    <text evidence="13">The sequence shown here is derived from an EMBL/GenBank/DDBJ whole genome shotgun (WGS) entry which is preliminary data.</text>
</comment>
<dbReference type="InterPro" id="IPR014100">
    <property type="entry name" value="GTP-bd_Obg/CgtA"/>
</dbReference>
<dbReference type="Pfam" id="PF01018">
    <property type="entry name" value="GTP1_OBG"/>
    <property type="match status" value="1"/>
</dbReference>
<feature type="binding site" evidence="9">
    <location>
        <position position="172"/>
    </location>
    <ligand>
        <name>Mg(2+)</name>
        <dbReference type="ChEBI" id="CHEBI:18420"/>
    </ligand>
</feature>
<evidence type="ECO:0000256" key="2">
    <source>
        <dbReference type="ARBA" id="ARBA00007699"/>
    </source>
</evidence>
<feature type="binding site" evidence="9">
    <location>
        <begin position="212"/>
        <end position="215"/>
    </location>
    <ligand>
        <name>GTP</name>
        <dbReference type="ChEBI" id="CHEBI:37565"/>
    </ligand>
</feature>
<dbReference type="SUPFAM" id="SSF102741">
    <property type="entry name" value="Obg GTP-binding protein C-terminal domain"/>
    <property type="match status" value="1"/>
</dbReference>
<evidence type="ECO:0000256" key="7">
    <source>
        <dbReference type="ARBA" id="ARBA00022842"/>
    </source>
</evidence>
<dbReference type="InterPro" id="IPR006074">
    <property type="entry name" value="GTP1-OBG_CS"/>
</dbReference>
<feature type="binding site" evidence="9">
    <location>
        <begin position="281"/>
        <end position="284"/>
    </location>
    <ligand>
        <name>GTP</name>
        <dbReference type="ChEBI" id="CHEBI:37565"/>
    </ligand>
</feature>
<dbReference type="SUPFAM" id="SSF52540">
    <property type="entry name" value="P-loop containing nucleoside triphosphate hydrolases"/>
    <property type="match status" value="1"/>
</dbReference>
<evidence type="ECO:0000259" key="11">
    <source>
        <dbReference type="PROSITE" id="PS51881"/>
    </source>
</evidence>
<dbReference type="OrthoDB" id="9807318at2"/>
<dbReference type="EC" id="3.6.5.-" evidence="9"/>